<proteinExistence type="predicted"/>
<feature type="domain" description="G-patch" evidence="15">
    <location>
        <begin position="337"/>
        <end position="383"/>
    </location>
</feature>
<evidence type="ECO:0000256" key="7">
    <source>
        <dbReference type="ARBA" id="ARBA00022833"/>
    </source>
</evidence>
<feature type="domain" description="C3H1-type" evidence="14">
    <location>
        <begin position="192"/>
        <end position="215"/>
    </location>
</feature>
<dbReference type="InterPro" id="IPR000571">
    <property type="entry name" value="Znf_CCCH"/>
</dbReference>
<keyword evidence="9" id="KW-0238">DNA-binding</keyword>
<keyword evidence="11" id="KW-0539">Nucleus</keyword>
<evidence type="ECO:0000256" key="2">
    <source>
        <dbReference type="ARBA" id="ARBA00004123"/>
    </source>
</evidence>
<dbReference type="GO" id="GO:0008270">
    <property type="term" value="F:zinc ion binding"/>
    <property type="evidence" value="ECO:0007669"/>
    <property type="project" value="UniProtKB-KW"/>
</dbReference>
<evidence type="ECO:0000259" key="14">
    <source>
        <dbReference type="PROSITE" id="PS50103"/>
    </source>
</evidence>
<dbReference type="PROSITE" id="PS50174">
    <property type="entry name" value="G_PATCH"/>
    <property type="match status" value="1"/>
</dbReference>
<protein>
    <recommendedName>
        <fullName evidence="3">Zinc finger CCCH-type with G patch domain-containing protein</fullName>
    </recommendedName>
</protein>
<dbReference type="AlphaFoldDB" id="A0A2S2R8N7"/>
<keyword evidence="6 12" id="KW-0863">Zinc-finger</keyword>
<dbReference type="EMBL" id="GGMS01017224">
    <property type="protein sequence ID" value="MBY86427.1"/>
    <property type="molecule type" value="Transcribed_RNA"/>
</dbReference>
<feature type="zinc finger region" description="C3H1-type" evidence="12">
    <location>
        <begin position="192"/>
        <end position="215"/>
    </location>
</feature>
<dbReference type="GO" id="GO:0005634">
    <property type="term" value="C:nucleus"/>
    <property type="evidence" value="ECO:0007669"/>
    <property type="project" value="UniProtKB-SubCell"/>
</dbReference>
<feature type="compositionally biased region" description="Basic and acidic residues" evidence="13">
    <location>
        <begin position="401"/>
        <end position="412"/>
    </location>
</feature>
<dbReference type="GO" id="GO:0001227">
    <property type="term" value="F:DNA-binding transcription repressor activity, RNA polymerase II-specific"/>
    <property type="evidence" value="ECO:0007669"/>
    <property type="project" value="TreeGrafter"/>
</dbReference>
<comment type="subcellular location">
    <subcellularLocation>
        <location evidence="2">Nucleus</location>
    </subcellularLocation>
</comment>
<accession>A0A2S2R8N7</accession>
<evidence type="ECO:0000256" key="11">
    <source>
        <dbReference type="ARBA" id="ARBA00023242"/>
    </source>
</evidence>
<evidence type="ECO:0000256" key="5">
    <source>
        <dbReference type="ARBA" id="ARBA00022723"/>
    </source>
</evidence>
<evidence type="ECO:0000256" key="3">
    <source>
        <dbReference type="ARBA" id="ARBA00022414"/>
    </source>
</evidence>
<evidence type="ECO:0000256" key="8">
    <source>
        <dbReference type="ARBA" id="ARBA00023015"/>
    </source>
</evidence>
<keyword evidence="4" id="KW-0678">Repressor</keyword>
<evidence type="ECO:0000256" key="13">
    <source>
        <dbReference type="SAM" id="MobiDB-lite"/>
    </source>
</evidence>
<evidence type="ECO:0000256" key="1">
    <source>
        <dbReference type="ARBA" id="ARBA00004062"/>
    </source>
</evidence>
<reference evidence="16" key="1">
    <citation type="submission" date="2018-04" db="EMBL/GenBank/DDBJ databases">
        <title>Transcriptome assembly of Sipha flava.</title>
        <authorList>
            <person name="Scully E.D."/>
            <person name="Geib S.M."/>
            <person name="Palmer N.A."/>
            <person name="Koch K."/>
            <person name="Bradshaw J."/>
            <person name="Heng-Moss T."/>
            <person name="Sarath G."/>
        </authorList>
    </citation>
    <scope>NUCLEOTIDE SEQUENCE</scope>
</reference>
<dbReference type="GO" id="GO:0000978">
    <property type="term" value="F:RNA polymerase II cis-regulatory region sequence-specific DNA binding"/>
    <property type="evidence" value="ECO:0007669"/>
    <property type="project" value="TreeGrafter"/>
</dbReference>
<evidence type="ECO:0000313" key="16">
    <source>
        <dbReference type="EMBL" id="MBY86427.1"/>
    </source>
</evidence>
<keyword evidence="8" id="KW-0805">Transcription regulation</keyword>
<dbReference type="GeneID" id="112694024"/>
<reference evidence="18" key="2">
    <citation type="submission" date="2025-04" db="UniProtKB">
        <authorList>
            <consortium name="RefSeq"/>
        </authorList>
    </citation>
    <scope>IDENTIFICATION</scope>
    <source>
        <tissue evidence="18">Whole body</tissue>
    </source>
</reference>
<sequence>MMSENYRVQLKQVKQAIERSAGSEHQLNELLSLRDSLVELIALTSDGQSVEQTSQDPLDDEYALFKAEIETTNKTSDSNSCDEDESSSCEILNKSYDINNVPHAPIELNSNSNSSCEIIDNHHETTGIENELANLQGSKCQAPFENEYDETSTYHNALIMSVKINDSTDQQSLDDIMVTVLYTNPICNQMLPCQFFLSGECKYSDEQCYFSHGTQVPLSRLTEFKEPEFNNLKVGNLVLAKSFEGGLWARAIILDITHGTLNNEGSCVVKYETKGLGEIEVPMQNIFPLNGKDNESNYISSDSDDASQSVERDKAIVNKVLLNTDPIQPLGSWEKYTKGIGSKLMVKMGYIMGAGLGKNGEGRINPVEATVLPKGKSLDHCMTFKNTKPIQDARKKHRQHMRLERSMKKSYEKSLEKPPDVFTFLNNQLNTKNINENKNVIDEKKLKNSTKHDLNVRSLKIEEDIKRQQVTIQELNYKLNRSTAGSVQYNMVNQKLSEANKHLTNLIAEDKSIQKEHIYRETHKKMTAF</sequence>
<evidence type="ECO:0000313" key="18">
    <source>
        <dbReference type="RefSeq" id="XP_025425130.1"/>
    </source>
</evidence>
<evidence type="ECO:0000256" key="12">
    <source>
        <dbReference type="PROSITE-ProRule" id="PRU00723"/>
    </source>
</evidence>
<feature type="region of interest" description="Disordered" evidence="13">
    <location>
        <begin position="391"/>
        <end position="412"/>
    </location>
</feature>
<evidence type="ECO:0000256" key="4">
    <source>
        <dbReference type="ARBA" id="ARBA00022491"/>
    </source>
</evidence>
<evidence type="ECO:0000313" key="17">
    <source>
        <dbReference type="Proteomes" id="UP000694846"/>
    </source>
</evidence>
<dbReference type="InterPro" id="IPR000467">
    <property type="entry name" value="G_patch_dom"/>
</dbReference>
<gene>
    <name evidence="18" type="primary">LOC112694024</name>
    <name evidence="16" type="ORF">g.69387</name>
</gene>
<organism evidence="16">
    <name type="scientific">Sipha flava</name>
    <name type="common">yellow sugarcane aphid</name>
    <dbReference type="NCBI Taxonomy" id="143950"/>
    <lineage>
        <taxon>Eukaryota</taxon>
        <taxon>Metazoa</taxon>
        <taxon>Ecdysozoa</taxon>
        <taxon>Arthropoda</taxon>
        <taxon>Hexapoda</taxon>
        <taxon>Insecta</taxon>
        <taxon>Pterygota</taxon>
        <taxon>Neoptera</taxon>
        <taxon>Paraneoptera</taxon>
        <taxon>Hemiptera</taxon>
        <taxon>Sternorrhyncha</taxon>
        <taxon>Aphidomorpha</taxon>
        <taxon>Aphidoidea</taxon>
        <taxon>Aphididae</taxon>
        <taxon>Sipha</taxon>
    </lineage>
</organism>
<dbReference type="CDD" id="cd20384">
    <property type="entry name" value="Tudor_ZGPAT"/>
    <property type="match status" value="1"/>
</dbReference>
<dbReference type="Pfam" id="PF01585">
    <property type="entry name" value="G-patch"/>
    <property type="match status" value="1"/>
</dbReference>
<evidence type="ECO:0000256" key="10">
    <source>
        <dbReference type="ARBA" id="ARBA00023163"/>
    </source>
</evidence>
<dbReference type="PANTHER" id="PTHR46297:SF1">
    <property type="entry name" value="ZINC FINGER CCCH-TYPE WITH G PATCH DOMAIN-CONTAINING PROTEIN"/>
    <property type="match status" value="1"/>
</dbReference>
<evidence type="ECO:0000256" key="6">
    <source>
        <dbReference type="ARBA" id="ARBA00022771"/>
    </source>
</evidence>
<dbReference type="Proteomes" id="UP000694846">
    <property type="component" value="Unplaced"/>
</dbReference>
<evidence type="ECO:0000256" key="9">
    <source>
        <dbReference type="ARBA" id="ARBA00023125"/>
    </source>
</evidence>
<keyword evidence="7 12" id="KW-0862">Zinc</keyword>
<dbReference type="PROSITE" id="PS50103">
    <property type="entry name" value="ZF_C3H1"/>
    <property type="match status" value="1"/>
</dbReference>
<dbReference type="Gene3D" id="2.30.30.1190">
    <property type="match status" value="1"/>
</dbReference>
<dbReference type="RefSeq" id="XP_025425130.1">
    <property type="nucleotide sequence ID" value="XM_025569345.1"/>
</dbReference>
<keyword evidence="17" id="KW-1185">Reference proteome</keyword>
<name>A0A2S2R8N7_9HEMI</name>
<evidence type="ECO:0000259" key="15">
    <source>
        <dbReference type="PROSITE" id="PS50174"/>
    </source>
</evidence>
<dbReference type="SMART" id="SM00443">
    <property type="entry name" value="G_patch"/>
    <property type="match status" value="1"/>
</dbReference>
<dbReference type="PANTHER" id="PTHR46297">
    <property type="entry name" value="ZINC FINGER CCCH-TYPE WITH G PATCH DOMAIN-CONTAINING PROTEIN"/>
    <property type="match status" value="1"/>
</dbReference>
<keyword evidence="5 12" id="KW-0479">Metal-binding</keyword>
<dbReference type="OrthoDB" id="5842926at2759"/>
<comment type="function">
    <text evidence="1">Transcription repressor.</text>
</comment>
<keyword evidence="10" id="KW-0804">Transcription</keyword>
<dbReference type="Gene3D" id="2.30.30.140">
    <property type="match status" value="1"/>
</dbReference>